<dbReference type="EMBL" id="MU001867">
    <property type="protein sequence ID" value="KAF2795183.1"/>
    <property type="molecule type" value="Genomic_DNA"/>
</dbReference>
<accession>A0A6A6XGL3</accession>
<proteinExistence type="predicted"/>
<gene>
    <name evidence="1" type="ORF">K505DRAFT_324270</name>
</gene>
<evidence type="ECO:0000313" key="2">
    <source>
        <dbReference type="Proteomes" id="UP000799757"/>
    </source>
</evidence>
<reference evidence="1" key="1">
    <citation type="journal article" date="2020" name="Stud. Mycol.">
        <title>101 Dothideomycetes genomes: a test case for predicting lifestyles and emergence of pathogens.</title>
        <authorList>
            <person name="Haridas S."/>
            <person name="Albert R."/>
            <person name="Binder M."/>
            <person name="Bloem J."/>
            <person name="Labutti K."/>
            <person name="Salamov A."/>
            <person name="Andreopoulos B."/>
            <person name="Baker S."/>
            <person name="Barry K."/>
            <person name="Bills G."/>
            <person name="Bluhm B."/>
            <person name="Cannon C."/>
            <person name="Castanera R."/>
            <person name="Culley D."/>
            <person name="Daum C."/>
            <person name="Ezra D."/>
            <person name="Gonzalez J."/>
            <person name="Henrissat B."/>
            <person name="Kuo A."/>
            <person name="Liang C."/>
            <person name="Lipzen A."/>
            <person name="Lutzoni F."/>
            <person name="Magnuson J."/>
            <person name="Mondo S."/>
            <person name="Nolan M."/>
            <person name="Ohm R."/>
            <person name="Pangilinan J."/>
            <person name="Park H.-J."/>
            <person name="Ramirez L."/>
            <person name="Alfaro M."/>
            <person name="Sun H."/>
            <person name="Tritt A."/>
            <person name="Yoshinaga Y."/>
            <person name="Zwiers L.-H."/>
            <person name="Turgeon B."/>
            <person name="Goodwin S."/>
            <person name="Spatafora J."/>
            <person name="Crous P."/>
            <person name="Grigoriev I."/>
        </authorList>
    </citation>
    <scope>NUCLEOTIDE SEQUENCE</scope>
    <source>
        <strain evidence="1">CBS 109.77</strain>
    </source>
</reference>
<dbReference type="Proteomes" id="UP000799757">
    <property type="component" value="Unassembled WGS sequence"/>
</dbReference>
<keyword evidence="2" id="KW-1185">Reference proteome</keyword>
<name>A0A6A6XGL3_9PLEO</name>
<sequence>MKHKLGLPASLHTLLYHPQRPYHVSLVSRPLHPPSRFPRGTASNAMPCHVTAAPHPGPNYPNTMSQATTRPHGGTLPAVNWHFLTNHSPFLKTSEPTLCTVENTLPSPVTNAANVSLMSVIFPCCLFSRKCGGVAAGNLWRLLDLALMGTDRSVGWCN</sequence>
<organism evidence="1 2">
    <name type="scientific">Melanomma pulvis-pyrius CBS 109.77</name>
    <dbReference type="NCBI Taxonomy" id="1314802"/>
    <lineage>
        <taxon>Eukaryota</taxon>
        <taxon>Fungi</taxon>
        <taxon>Dikarya</taxon>
        <taxon>Ascomycota</taxon>
        <taxon>Pezizomycotina</taxon>
        <taxon>Dothideomycetes</taxon>
        <taxon>Pleosporomycetidae</taxon>
        <taxon>Pleosporales</taxon>
        <taxon>Melanommataceae</taxon>
        <taxon>Melanomma</taxon>
    </lineage>
</organism>
<evidence type="ECO:0000313" key="1">
    <source>
        <dbReference type="EMBL" id="KAF2795183.1"/>
    </source>
</evidence>
<dbReference type="AlphaFoldDB" id="A0A6A6XGL3"/>
<protein>
    <submittedName>
        <fullName evidence="1">Uncharacterized protein</fullName>
    </submittedName>
</protein>